<dbReference type="PANTHER" id="PTHR43133">
    <property type="entry name" value="RNA POLYMERASE ECF-TYPE SIGMA FACTO"/>
    <property type="match status" value="1"/>
</dbReference>
<feature type="domain" description="RNA polymerase sigma factor 70 region 4 type 2" evidence="6">
    <location>
        <begin position="117"/>
        <end position="169"/>
    </location>
</feature>
<evidence type="ECO:0000256" key="4">
    <source>
        <dbReference type="ARBA" id="ARBA00023163"/>
    </source>
</evidence>
<dbReference type="InterPro" id="IPR013325">
    <property type="entry name" value="RNA_pol_sigma_r2"/>
</dbReference>
<keyword evidence="2" id="KW-0805">Transcription regulation</keyword>
<dbReference type="EMBL" id="FNBN01000007">
    <property type="protein sequence ID" value="SDG93159.1"/>
    <property type="molecule type" value="Genomic_DNA"/>
</dbReference>
<proteinExistence type="inferred from homology"/>
<evidence type="ECO:0000259" key="6">
    <source>
        <dbReference type="Pfam" id="PF08281"/>
    </source>
</evidence>
<dbReference type="InterPro" id="IPR014284">
    <property type="entry name" value="RNA_pol_sigma-70_dom"/>
</dbReference>
<dbReference type="Proteomes" id="UP000199045">
    <property type="component" value="Unassembled WGS sequence"/>
</dbReference>
<comment type="similarity">
    <text evidence="1">Belongs to the sigma-70 factor family. ECF subfamily.</text>
</comment>
<evidence type="ECO:0000259" key="5">
    <source>
        <dbReference type="Pfam" id="PF04542"/>
    </source>
</evidence>
<protein>
    <submittedName>
        <fullName evidence="7">RNA polymerase sigma-70 factor, ECF subfamily</fullName>
    </submittedName>
</protein>
<dbReference type="InterPro" id="IPR039425">
    <property type="entry name" value="RNA_pol_sigma-70-like"/>
</dbReference>
<dbReference type="OrthoDB" id="1097528at2"/>
<name>A0A1G7Y9W0_CHIFI</name>
<dbReference type="Gene3D" id="1.10.10.10">
    <property type="entry name" value="Winged helix-like DNA-binding domain superfamily/Winged helix DNA-binding domain"/>
    <property type="match status" value="1"/>
</dbReference>
<dbReference type="SUPFAM" id="SSF88946">
    <property type="entry name" value="Sigma2 domain of RNA polymerase sigma factors"/>
    <property type="match status" value="1"/>
</dbReference>
<accession>A0A1G7Y9W0</accession>
<dbReference type="RefSeq" id="WP_089835940.1">
    <property type="nucleotide sequence ID" value="NZ_FNBN01000007.1"/>
</dbReference>
<evidence type="ECO:0000313" key="7">
    <source>
        <dbReference type="EMBL" id="SDG93159.1"/>
    </source>
</evidence>
<evidence type="ECO:0000256" key="3">
    <source>
        <dbReference type="ARBA" id="ARBA00023082"/>
    </source>
</evidence>
<keyword evidence="3" id="KW-0731">Sigma factor</keyword>
<feature type="domain" description="RNA polymerase sigma-70 region 2" evidence="5">
    <location>
        <begin position="26"/>
        <end position="89"/>
    </location>
</feature>
<organism evidence="7 8">
    <name type="scientific">Chitinophaga filiformis</name>
    <name type="common">Myxococcus filiformis</name>
    <name type="synonym">Flexibacter filiformis</name>
    <dbReference type="NCBI Taxonomy" id="104663"/>
    <lineage>
        <taxon>Bacteria</taxon>
        <taxon>Pseudomonadati</taxon>
        <taxon>Bacteroidota</taxon>
        <taxon>Chitinophagia</taxon>
        <taxon>Chitinophagales</taxon>
        <taxon>Chitinophagaceae</taxon>
        <taxon>Chitinophaga</taxon>
    </lineage>
</organism>
<keyword evidence="4" id="KW-0804">Transcription</keyword>
<evidence type="ECO:0000313" key="8">
    <source>
        <dbReference type="Proteomes" id="UP000199045"/>
    </source>
</evidence>
<dbReference type="SUPFAM" id="SSF88659">
    <property type="entry name" value="Sigma3 and sigma4 domains of RNA polymerase sigma factors"/>
    <property type="match status" value="1"/>
</dbReference>
<dbReference type="GO" id="GO:0006352">
    <property type="term" value="P:DNA-templated transcription initiation"/>
    <property type="evidence" value="ECO:0007669"/>
    <property type="project" value="InterPro"/>
</dbReference>
<dbReference type="InterPro" id="IPR013249">
    <property type="entry name" value="RNA_pol_sigma70_r4_t2"/>
</dbReference>
<evidence type="ECO:0000256" key="2">
    <source>
        <dbReference type="ARBA" id="ARBA00023015"/>
    </source>
</evidence>
<evidence type="ECO:0000256" key="1">
    <source>
        <dbReference type="ARBA" id="ARBA00010641"/>
    </source>
</evidence>
<dbReference type="Gene3D" id="1.10.1740.10">
    <property type="match status" value="1"/>
</dbReference>
<dbReference type="InterPro" id="IPR007627">
    <property type="entry name" value="RNA_pol_sigma70_r2"/>
</dbReference>
<dbReference type="NCBIfam" id="TIGR02937">
    <property type="entry name" value="sigma70-ECF"/>
    <property type="match status" value="1"/>
</dbReference>
<dbReference type="STRING" id="104663.SAMN04488121_107260"/>
<dbReference type="AlphaFoldDB" id="A0A1G7Y9W0"/>
<gene>
    <name evidence="7" type="ORF">SAMN04488121_107260</name>
</gene>
<dbReference type="GO" id="GO:0016987">
    <property type="term" value="F:sigma factor activity"/>
    <property type="evidence" value="ECO:0007669"/>
    <property type="project" value="UniProtKB-KW"/>
</dbReference>
<dbReference type="GO" id="GO:0003677">
    <property type="term" value="F:DNA binding"/>
    <property type="evidence" value="ECO:0007669"/>
    <property type="project" value="InterPro"/>
</dbReference>
<dbReference type="InterPro" id="IPR013324">
    <property type="entry name" value="RNA_pol_sigma_r3/r4-like"/>
</dbReference>
<dbReference type="Pfam" id="PF04542">
    <property type="entry name" value="Sigma70_r2"/>
    <property type="match status" value="1"/>
</dbReference>
<dbReference type="Pfam" id="PF08281">
    <property type="entry name" value="Sigma70_r4_2"/>
    <property type="match status" value="1"/>
</dbReference>
<sequence length="182" mass="21843">MSYSILEDNELMDKVRLSDERAFDEIYRRYWRKLYALSLYHLRDSNAAEDIVQEIFVSLWAARERSEIKHLYTYLATATKYSIFHYFAQPARNTDSLEELHVQAAEQSTADTRLLEEEIRREIDRLPEKCRLVFRYSREEGLANKMISEKLNISTKAVEKHMTRALRQLRVQFKHMLMLFLL</sequence>
<dbReference type="PANTHER" id="PTHR43133:SF46">
    <property type="entry name" value="RNA POLYMERASE SIGMA-70 FACTOR ECF SUBFAMILY"/>
    <property type="match status" value="1"/>
</dbReference>
<reference evidence="7 8" key="1">
    <citation type="submission" date="2016-10" db="EMBL/GenBank/DDBJ databases">
        <authorList>
            <person name="de Groot N.N."/>
        </authorList>
    </citation>
    <scope>NUCLEOTIDE SEQUENCE [LARGE SCALE GENOMIC DNA]</scope>
    <source>
        <strain evidence="7 8">DSM 527</strain>
    </source>
</reference>
<dbReference type="InterPro" id="IPR036388">
    <property type="entry name" value="WH-like_DNA-bd_sf"/>
</dbReference>